<dbReference type="RefSeq" id="WP_235292848.1">
    <property type="nucleotide sequence ID" value="NZ_BSOH01000023.1"/>
</dbReference>
<reference evidence="1" key="2">
    <citation type="submission" date="2023-01" db="EMBL/GenBank/DDBJ databases">
        <title>Draft genome sequence of Portibacter lacus strain NBRC 108769.</title>
        <authorList>
            <person name="Sun Q."/>
            <person name="Mori K."/>
        </authorList>
    </citation>
    <scope>NUCLEOTIDE SEQUENCE</scope>
    <source>
        <strain evidence="1">NBRC 108769</strain>
    </source>
</reference>
<name>A0AA37SVL2_9BACT</name>
<sequence length="339" mass="38948">MIYIFSFLLAFTGISTDKNPEELGKVHWMRDYDQALQKSKETNKPVFILFQEVPGCSTCKNYGQNVLSHPFIVEAIEDEFIPLAIYNNKGGADKKVLEKYNEPAWNNPVVRIVDANGENVVRRLYSNYSQQGVTNSMIAALLKSNKIVPDYLHLFEEELRTNQGSLKESYVSMYCFWTGEKVLGDIDGIAETEAGFMDGKEVVKFKYNPDLVDYKDIVERANKLKCADGVYSDDVQERKIAQSATHQPSKPTKSYRSDQTPKYYLANTVYQYIPMTTYQSLKINTALGKGESASEFLSPRQKNLYAHIEKNRNKNWKTVFRDDFAKNWWKTYSLLANQS</sequence>
<dbReference type="SUPFAM" id="SSF55068">
    <property type="entry name" value="Peptide methionine sulfoxide reductase"/>
    <property type="match status" value="1"/>
</dbReference>
<comment type="caution">
    <text evidence="1">The sequence shown here is derived from an EMBL/GenBank/DDBJ whole genome shotgun (WGS) entry which is preliminary data.</text>
</comment>
<protein>
    <recommendedName>
        <fullName evidence="3">Thioredoxin family protein</fullName>
    </recommendedName>
</protein>
<reference evidence="1" key="1">
    <citation type="journal article" date="2014" name="Int. J. Syst. Evol. Microbiol.">
        <title>Complete genome sequence of Corynebacterium casei LMG S-19264T (=DSM 44701T), isolated from a smear-ripened cheese.</title>
        <authorList>
            <consortium name="US DOE Joint Genome Institute (JGI-PGF)"/>
            <person name="Walter F."/>
            <person name="Albersmeier A."/>
            <person name="Kalinowski J."/>
            <person name="Ruckert C."/>
        </authorList>
    </citation>
    <scope>NUCLEOTIDE SEQUENCE</scope>
    <source>
        <strain evidence="1">NBRC 108769</strain>
    </source>
</reference>
<keyword evidence="2" id="KW-1185">Reference proteome</keyword>
<dbReference type="Gene3D" id="3.30.1060.10">
    <property type="entry name" value="Peptide methionine sulphoxide reductase MsrA"/>
    <property type="match status" value="1"/>
</dbReference>
<gene>
    <name evidence="1" type="ORF">GCM10007940_35190</name>
</gene>
<accession>A0AA37SVL2</accession>
<evidence type="ECO:0008006" key="3">
    <source>
        <dbReference type="Google" id="ProtNLM"/>
    </source>
</evidence>
<organism evidence="1 2">
    <name type="scientific">Portibacter lacus</name>
    <dbReference type="NCBI Taxonomy" id="1099794"/>
    <lineage>
        <taxon>Bacteria</taxon>
        <taxon>Pseudomonadati</taxon>
        <taxon>Bacteroidota</taxon>
        <taxon>Saprospiria</taxon>
        <taxon>Saprospirales</taxon>
        <taxon>Haliscomenobacteraceae</taxon>
        <taxon>Portibacter</taxon>
    </lineage>
</organism>
<dbReference type="InterPro" id="IPR036509">
    <property type="entry name" value="Met_Sox_Rdtase_MsrA_sf"/>
</dbReference>
<dbReference type="EMBL" id="BSOH01000023">
    <property type="protein sequence ID" value="GLR18903.1"/>
    <property type="molecule type" value="Genomic_DNA"/>
</dbReference>
<dbReference type="Pfam" id="PF13899">
    <property type="entry name" value="Thioredoxin_7"/>
    <property type="match status" value="1"/>
</dbReference>
<dbReference type="AlphaFoldDB" id="A0AA37SVL2"/>
<dbReference type="SUPFAM" id="SSF52833">
    <property type="entry name" value="Thioredoxin-like"/>
    <property type="match status" value="1"/>
</dbReference>
<dbReference type="NCBIfam" id="NF041383">
    <property type="entry name" value="Trx_VPGUxxT_two"/>
    <property type="match status" value="1"/>
</dbReference>
<dbReference type="GO" id="GO:0008113">
    <property type="term" value="F:peptide-methionine (S)-S-oxide reductase activity"/>
    <property type="evidence" value="ECO:0007669"/>
    <property type="project" value="InterPro"/>
</dbReference>
<evidence type="ECO:0000313" key="2">
    <source>
        <dbReference type="Proteomes" id="UP001156666"/>
    </source>
</evidence>
<evidence type="ECO:0000313" key="1">
    <source>
        <dbReference type="EMBL" id="GLR18903.1"/>
    </source>
</evidence>
<dbReference type="Proteomes" id="UP001156666">
    <property type="component" value="Unassembled WGS sequence"/>
</dbReference>
<dbReference type="Gene3D" id="3.40.30.10">
    <property type="entry name" value="Glutaredoxin"/>
    <property type="match status" value="1"/>
</dbReference>
<dbReference type="InterPro" id="IPR036249">
    <property type="entry name" value="Thioredoxin-like_sf"/>
</dbReference>
<proteinExistence type="predicted"/>